<accession>A0A0G0T4T1</accession>
<name>A0A0G0T4T1_9BACT</name>
<feature type="region of interest" description="Disordered" evidence="1">
    <location>
        <begin position="67"/>
        <end position="86"/>
    </location>
</feature>
<evidence type="ECO:0000313" key="2">
    <source>
        <dbReference type="EMBL" id="KKR72029.1"/>
    </source>
</evidence>
<dbReference type="EMBL" id="LBZM01000013">
    <property type="protein sequence ID" value="KKR72029.1"/>
    <property type="molecule type" value="Genomic_DNA"/>
</dbReference>
<sequence>MAVDKTKSDLELLGEKIDRLGSQIDELNTWVYEMSTHVARVADIQDYMRMSQSRLQSDVKILRKSMASIDKKNTEKEEKSSLFDSP</sequence>
<evidence type="ECO:0000256" key="1">
    <source>
        <dbReference type="SAM" id="MobiDB-lite"/>
    </source>
</evidence>
<proteinExistence type="predicted"/>
<dbReference type="Proteomes" id="UP000034664">
    <property type="component" value="Unassembled WGS sequence"/>
</dbReference>
<reference evidence="2 3" key="1">
    <citation type="journal article" date="2015" name="Nature">
        <title>rRNA introns, odd ribosomes, and small enigmatic genomes across a large radiation of phyla.</title>
        <authorList>
            <person name="Brown C.T."/>
            <person name="Hug L.A."/>
            <person name="Thomas B.C."/>
            <person name="Sharon I."/>
            <person name="Castelle C.J."/>
            <person name="Singh A."/>
            <person name="Wilkins M.J."/>
            <person name="Williams K.H."/>
            <person name="Banfield J.F."/>
        </authorList>
    </citation>
    <scope>NUCLEOTIDE SEQUENCE [LARGE SCALE GENOMIC DNA]</scope>
</reference>
<comment type="caution">
    <text evidence="2">The sequence shown here is derived from an EMBL/GenBank/DDBJ whole genome shotgun (WGS) entry which is preliminary data.</text>
</comment>
<gene>
    <name evidence="2" type="ORF">UU14_C0013G0003</name>
</gene>
<protein>
    <submittedName>
        <fullName evidence="2">Uncharacterized protein</fullName>
    </submittedName>
</protein>
<feature type="compositionally biased region" description="Basic and acidic residues" evidence="1">
    <location>
        <begin position="69"/>
        <end position="86"/>
    </location>
</feature>
<dbReference type="AlphaFoldDB" id="A0A0G0T4T1"/>
<organism evidence="2 3">
    <name type="scientific">Candidatus Roizmanbacteria bacterium GW2011_GWB1_40_7</name>
    <dbReference type="NCBI Taxonomy" id="1618482"/>
    <lineage>
        <taxon>Bacteria</taxon>
        <taxon>Candidatus Roizmaniibacteriota</taxon>
    </lineage>
</organism>
<evidence type="ECO:0000313" key="3">
    <source>
        <dbReference type="Proteomes" id="UP000034664"/>
    </source>
</evidence>